<dbReference type="Pfam" id="PF00168">
    <property type="entry name" value="C2"/>
    <property type="match status" value="1"/>
</dbReference>
<gene>
    <name evidence="4" type="ORF">TVAG_398430</name>
</gene>
<dbReference type="PANTHER" id="PTHR45911:SF4">
    <property type="entry name" value="MULTIPLE C2 AND TRANSMEMBRANE DOMAIN-CONTAINING PROTEIN"/>
    <property type="match status" value="1"/>
</dbReference>
<keyword evidence="1" id="KW-0479">Metal-binding</keyword>
<feature type="domain" description="C2" evidence="3">
    <location>
        <begin position="1"/>
        <end position="105"/>
    </location>
</feature>
<dbReference type="InterPro" id="IPR035892">
    <property type="entry name" value="C2_domain_sf"/>
</dbReference>
<dbReference type="KEGG" id="tva:4749707"/>
<dbReference type="SUPFAM" id="SSF49562">
    <property type="entry name" value="C2 domain (Calcium/lipid-binding domain, CaLB)"/>
    <property type="match status" value="1"/>
</dbReference>
<keyword evidence="2" id="KW-0106">Calcium</keyword>
<dbReference type="PANTHER" id="PTHR45911">
    <property type="entry name" value="C2 DOMAIN-CONTAINING PROTEIN"/>
    <property type="match status" value="1"/>
</dbReference>
<dbReference type="OrthoDB" id="73919at2759"/>
<evidence type="ECO:0000256" key="1">
    <source>
        <dbReference type="ARBA" id="ARBA00022723"/>
    </source>
</evidence>
<dbReference type="SMART" id="SM00239">
    <property type="entry name" value="C2"/>
    <property type="match status" value="1"/>
</dbReference>
<dbReference type="GO" id="GO:0005509">
    <property type="term" value="F:calcium ion binding"/>
    <property type="evidence" value="ECO:0000318"/>
    <property type="project" value="GO_Central"/>
</dbReference>
<dbReference type="CDD" id="cd00030">
    <property type="entry name" value="C2"/>
    <property type="match status" value="1"/>
</dbReference>
<dbReference type="AlphaFoldDB" id="A2FSV1"/>
<dbReference type="Gene3D" id="2.60.40.150">
    <property type="entry name" value="C2 domain"/>
    <property type="match status" value="1"/>
</dbReference>
<evidence type="ECO:0000313" key="4">
    <source>
        <dbReference type="EMBL" id="EAX92002.1"/>
    </source>
</evidence>
<dbReference type="GO" id="GO:0016020">
    <property type="term" value="C:membrane"/>
    <property type="evidence" value="ECO:0000318"/>
    <property type="project" value="GO_Central"/>
</dbReference>
<organism evidence="4 5">
    <name type="scientific">Trichomonas vaginalis (strain ATCC PRA-98 / G3)</name>
    <dbReference type="NCBI Taxonomy" id="412133"/>
    <lineage>
        <taxon>Eukaryota</taxon>
        <taxon>Metamonada</taxon>
        <taxon>Parabasalia</taxon>
        <taxon>Trichomonadida</taxon>
        <taxon>Trichomonadidae</taxon>
        <taxon>Trichomonas</taxon>
    </lineage>
</organism>
<dbReference type="Proteomes" id="UP000001542">
    <property type="component" value="Unassembled WGS sequence"/>
</dbReference>
<dbReference type="SMR" id="A2FSV1"/>
<evidence type="ECO:0000256" key="2">
    <source>
        <dbReference type="ARBA" id="ARBA00022837"/>
    </source>
</evidence>
<reference evidence="4" key="2">
    <citation type="journal article" date="2007" name="Science">
        <title>Draft genome sequence of the sexually transmitted pathogen Trichomonas vaginalis.</title>
        <authorList>
            <person name="Carlton J.M."/>
            <person name="Hirt R.P."/>
            <person name="Silva J.C."/>
            <person name="Delcher A.L."/>
            <person name="Schatz M."/>
            <person name="Zhao Q."/>
            <person name="Wortman J.R."/>
            <person name="Bidwell S.L."/>
            <person name="Alsmark U.C.M."/>
            <person name="Besteiro S."/>
            <person name="Sicheritz-Ponten T."/>
            <person name="Noel C.J."/>
            <person name="Dacks J.B."/>
            <person name="Foster P.G."/>
            <person name="Simillion C."/>
            <person name="Van de Peer Y."/>
            <person name="Miranda-Saavedra D."/>
            <person name="Barton G.J."/>
            <person name="Westrop G.D."/>
            <person name="Mueller S."/>
            <person name="Dessi D."/>
            <person name="Fiori P.L."/>
            <person name="Ren Q."/>
            <person name="Paulsen I."/>
            <person name="Zhang H."/>
            <person name="Bastida-Corcuera F.D."/>
            <person name="Simoes-Barbosa A."/>
            <person name="Brown M.T."/>
            <person name="Hayes R.D."/>
            <person name="Mukherjee M."/>
            <person name="Okumura C.Y."/>
            <person name="Schneider R."/>
            <person name="Smith A.J."/>
            <person name="Vanacova S."/>
            <person name="Villalvazo M."/>
            <person name="Haas B.J."/>
            <person name="Pertea M."/>
            <person name="Feldblyum T.V."/>
            <person name="Utterback T.R."/>
            <person name="Shu C.L."/>
            <person name="Osoegawa K."/>
            <person name="de Jong P.J."/>
            <person name="Hrdy I."/>
            <person name="Horvathova L."/>
            <person name="Zubacova Z."/>
            <person name="Dolezal P."/>
            <person name="Malik S.B."/>
            <person name="Logsdon J.M. Jr."/>
            <person name="Henze K."/>
            <person name="Gupta A."/>
            <person name="Wang C.C."/>
            <person name="Dunne R.L."/>
            <person name="Upcroft J.A."/>
            <person name="Upcroft P."/>
            <person name="White O."/>
            <person name="Salzberg S.L."/>
            <person name="Tang P."/>
            <person name="Chiu C.-H."/>
            <person name="Lee Y.-S."/>
            <person name="Embley T.M."/>
            <person name="Coombs G.H."/>
            <person name="Mottram J.C."/>
            <person name="Tachezy J."/>
            <person name="Fraser-Liggett C.M."/>
            <person name="Johnson P.J."/>
        </authorList>
    </citation>
    <scope>NUCLEOTIDE SEQUENCE [LARGE SCALE GENOMIC DNA]</scope>
    <source>
        <strain evidence="4">G3</strain>
    </source>
</reference>
<evidence type="ECO:0000259" key="3">
    <source>
        <dbReference type="PROSITE" id="PS50004"/>
    </source>
</evidence>
<dbReference type="VEuPathDB" id="TrichDB:TVAGG3_0460850"/>
<evidence type="ECO:0000313" key="5">
    <source>
        <dbReference type="Proteomes" id="UP000001542"/>
    </source>
</evidence>
<dbReference type="VEuPathDB" id="TrichDB:TVAG_398430"/>
<dbReference type="RefSeq" id="XP_001304932.1">
    <property type="nucleotide sequence ID" value="XM_001304931.1"/>
</dbReference>
<sequence length="287" mass="33087">MFHFKIISCKDLPRKDANGLIDSYVVIETKGKENKARPGGKTKVVQNDLNPVYPDQTFDIPSDNCYTVKFTVMDEDVLKDDMACWIKIKVPSLMTRLGDKITKEMLVKNPENHPNCRPAITFMVTLDGDLASDHPAKDAQVAIPPKPKYEPLVIEPVKDHNIYVYNILVLDPENKKYYFSENPTVPSFIKKEGDKYTIDHNGRKLIVIPVFRTTRDFKKTVLKVKANDLTLEQTLIYRGEWLMDKALNLPSKEIKQIHPFQRNQYNTQNWVSLLPEQIKPAGEYTTY</sequence>
<dbReference type="InterPro" id="IPR000008">
    <property type="entry name" value="C2_dom"/>
</dbReference>
<accession>A2FSV1</accession>
<keyword evidence="5" id="KW-1185">Reference proteome</keyword>
<dbReference type="PROSITE" id="PS50004">
    <property type="entry name" value="C2"/>
    <property type="match status" value="1"/>
</dbReference>
<name>A2FSV1_TRIV3</name>
<dbReference type="EMBL" id="DS113996">
    <property type="protein sequence ID" value="EAX92002.1"/>
    <property type="molecule type" value="Genomic_DNA"/>
</dbReference>
<proteinExistence type="predicted"/>
<protein>
    <submittedName>
        <fullName evidence="4">C2 domain containing protein</fullName>
    </submittedName>
</protein>
<dbReference type="InParanoid" id="A2FSV1"/>
<reference evidence="4" key="1">
    <citation type="submission" date="2006-10" db="EMBL/GenBank/DDBJ databases">
        <authorList>
            <person name="Amadeo P."/>
            <person name="Zhao Q."/>
            <person name="Wortman J."/>
            <person name="Fraser-Liggett C."/>
            <person name="Carlton J."/>
        </authorList>
    </citation>
    <scope>NUCLEOTIDE SEQUENCE</scope>
    <source>
        <strain evidence="4">G3</strain>
    </source>
</reference>